<reference evidence="2" key="1">
    <citation type="journal article" date="2012" name="Nature">
        <title>A physical, genetic and functional sequence assembly of the barley genome.</title>
        <authorList>
            <consortium name="The International Barley Genome Sequencing Consortium"/>
            <person name="Mayer K.F."/>
            <person name="Waugh R."/>
            <person name="Brown J.W."/>
            <person name="Schulman A."/>
            <person name="Langridge P."/>
            <person name="Platzer M."/>
            <person name="Fincher G.B."/>
            <person name="Muehlbauer G.J."/>
            <person name="Sato K."/>
            <person name="Close T.J."/>
            <person name="Wise R.P."/>
            <person name="Stein N."/>
        </authorList>
    </citation>
    <scope>NUCLEOTIDE SEQUENCE [LARGE SCALE GENOMIC DNA]</scope>
    <source>
        <strain evidence="2">cv. Morex</strain>
    </source>
</reference>
<proteinExistence type="predicted"/>
<dbReference type="InterPro" id="IPR044549">
    <property type="entry name" value="bHLH_AtIBH1-like"/>
</dbReference>
<dbReference type="Gramene" id="HORVU.MOREX.r2.4HG0317190.1">
    <property type="protein sequence ID" value="HORVU.MOREX.r2.4HG0317190.1.CDS.1"/>
    <property type="gene ID" value="HORVU.MOREX.r2.4HG0317190"/>
</dbReference>
<protein>
    <recommendedName>
        <fullName evidence="3">BHLH domain-containing protein</fullName>
    </recommendedName>
</protein>
<sequence length="76" mass="8563">MNGGSRSKAVPEAGERHFVEASRALVKQVRELRRLVPCCREPCGLGELFQEAATHIEDLKVQVKVMRMLIDKLSDE</sequence>
<evidence type="ECO:0000313" key="1">
    <source>
        <dbReference type="EnsemblPlants" id="HORVU.MOREX.r3.4HG0381620.1.CDS1"/>
    </source>
</evidence>
<accession>A0A8I6YH16</accession>
<keyword evidence="2" id="KW-1185">Reference proteome</keyword>
<dbReference type="SMR" id="A0A8I6YH16"/>
<evidence type="ECO:0008006" key="3">
    <source>
        <dbReference type="Google" id="ProtNLM"/>
    </source>
</evidence>
<reference evidence="1" key="2">
    <citation type="submission" date="2020-10" db="EMBL/GenBank/DDBJ databases">
        <authorList>
            <person name="Scholz U."/>
            <person name="Mascher M."/>
            <person name="Fiebig A."/>
        </authorList>
    </citation>
    <scope>NUCLEOTIDE SEQUENCE [LARGE SCALE GENOMIC DNA]</scope>
    <source>
        <strain evidence="1">cv. Morex</strain>
    </source>
</reference>
<dbReference type="OMA" id="AIGERDM"/>
<dbReference type="GO" id="GO:0006355">
    <property type="term" value="P:regulation of DNA-templated transcription"/>
    <property type="evidence" value="ECO:0007669"/>
    <property type="project" value="InterPro"/>
</dbReference>
<organism evidence="1 2">
    <name type="scientific">Hordeum vulgare subsp. vulgare</name>
    <name type="common">Domesticated barley</name>
    <dbReference type="NCBI Taxonomy" id="112509"/>
    <lineage>
        <taxon>Eukaryota</taxon>
        <taxon>Viridiplantae</taxon>
        <taxon>Streptophyta</taxon>
        <taxon>Embryophyta</taxon>
        <taxon>Tracheophyta</taxon>
        <taxon>Spermatophyta</taxon>
        <taxon>Magnoliopsida</taxon>
        <taxon>Liliopsida</taxon>
        <taxon>Poales</taxon>
        <taxon>Poaceae</taxon>
        <taxon>BOP clade</taxon>
        <taxon>Pooideae</taxon>
        <taxon>Triticodae</taxon>
        <taxon>Triticeae</taxon>
        <taxon>Hordeinae</taxon>
        <taxon>Hordeum</taxon>
    </lineage>
</organism>
<reference evidence="1" key="3">
    <citation type="submission" date="2022-01" db="UniProtKB">
        <authorList>
            <consortium name="EnsemblPlants"/>
        </authorList>
    </citation>
    <scope>IDENTIFICATION</scope>
    <source>
        <strain evidence="1">subsp. vulgare</strain>
    </source>
</reference>
<evidence type="ECO:0000313" key="2">
    <source>
        <dbReference type="Proteomes" id="UP000011116"/>
    </source>
</evidence>
<dbReference type="Proteomes" id="UP000011116">
    <property type="component" value="Chromosome 4H"/>
</dbReference>
<name>A0A8I6YH16_HORVV</name>
<dbReference type="EnsemblPlants" id="HORVU.MOREX.r3.4HG0381620.1">
    <property type="protein sequence ID" value="HORVU.MOREX.r3.4HG0381620.1.CDS1"/>
    <property type="gene ID" value="HORVU.MOREX.r3.4HG0381620"/>
</dbReference>
<dbReference type="Gramene" id="HORVU.MOREX.r3.4HG0381620.1">
    <property type="protein sequence ID" value="HORVU.MOREX.r3.4HG0381620.1.CDS1"/>
    <property type="gene ID" value="HORVU.MOREX.r3.4HG0381620"/>
</dbReference>
<dbReference type="AlphaFoldDB" id="A0A8I6YH16"/>
<dbReference type="CDD" id="cd11444">
    <property type="entry name" value="bHLH_AtIBH1_like"/>
    <property type="match status" value="1"/>
</dbReference>